<gene>
    <name evidence="2" type="ORF">ABB37_08532</name>
</gene>
<reference evidence="2 3" key="1">
    <citation type="submission" date="2015-07" db="EMBL/GenBank/DDBJ databases">
        <title>High-quality genome of monoxenous trypanosomatid Leptomonas pyrrhocoris.</title>
        <authorList>
            <person name="Flegontov P."/>
            <person name="Butenko A."/>
            <person name="Firsov S."/>
            <person name="Vlcek C."/>
            <person name="Logacheva M.D."/>
            <person name="Field M."/>
            <person name="Filatov D."/>
            <person name="Flegontova O."/>
            <person name="Gerasimov E."/>
            <person name="Jackson A.P."/>
            <person name="Kelly S."/>
            <person name="Opperdoes F."/>
            <person name="O'Reilly A."/>
            <person name="Votypka J."/>
            <person name="Yurchenko V."/>
            <person name="Lukes J."/>
        </authorList>
    </citation>
    <scope>NUCLEOTIDE SEQUENCE [LARGE SCALE GENOMIC DNA]</scope>
    <source>
        <strain evidence="2">H10</strain>
    </source>
</reference>
<feature type="compositionally biased region" description="Pro residues" evidence="1">
    <location>
        <begin position="59"/>
        <end position="71"/>
    </location>
</feature>
<dbReference type="Proteomes" id="UP000037923">
    <property type="component" value="Unassembled WGS sequence"/>
</dbReference>
<feature type="compositionally biased region" description="Polar residues" evidence="1">
    <location>
        <begin position="1"/>
        <end position="13"/>
    </location>
</feature>
<dbReference type="GeneID" id="26908816"/>
<dbReference type="OrthoDB" id="272354at2759"/>
<organism evidence="2 3">
    <name type="scientific">Leptomonas pyrrhocoris</name>
    <name type="common">Firebug parasite</name>
    <dbReference type="NCBI Taxonomy" id="157538"/>
    <lineage>
        <taxon>Eukaryota</taxon>
        <taxon>Discoba</taxon>
        <taxon>Euglenozoa</taxon>
        <taxon>Kinetoplastea</taxon>
        <taxon>Metakinetoplastina</taxon>
        <taxon>Trypanosomatida</taxon>
        <taxon>Trypanosomatidae</taxon>
        <taxon>Leishmaniinae</taxon>
        <taxon>Leptomonas</taxon>
    </lineage>
</organism>
<evidence type="ECO:0000313" key="3">
    <source>
        <dbReference type="Proteomes" id="UP000037923"/>
    </source>
</evidence>
<dbReference type="RefSeq" id="XP_015653656.1">
    <property type="nucleotide sequence ID" value="XM_015807574.1"/>
</dbReference>
<feature type="region of interest" description="Disordered" evidence="1">
    <location>
        <begin position="1"/>
        <end position="73"/>
    </location>
</feature>
<dbReference type="VEuPathDB" id="TriTrypDB:LpyrH10_25_0300"/>
<name>A0A0M9FSQ7_LEPPY</name>
<feature type="compositionally biased region" description="Polar residues" evidence="1">
    <location>
        <begin position="45"/>
        <end position="55"/>
    </location>
</feature>
<keyword evidence="3" id="KW-1185">Reference proteome</keyword>
<proteinExistence type="predicted"/>
<evidence type="ECO:0000256" key="1">
    <source>
        <dbReference type="SAM" id="MobiDB-lite"/>
    </source>
</evidence>
<protein>
    <submittedName>
        <fullName evidence="2">Uncharacterized protein</fullName>
    </submittedName>
</protein>
<feature type="compositionally biased region" description="Basic and acidic residues" evidence="1">
    <location>
        <begin position="14"/>
        <end position="32"/>
    </location>
</feature>
<dbReference type="EMBL" id="LGTL01000025">
    <property type="protein sequence ID" value="KPA75217.1"/>
    <property type="molecule type" value="Genomic_DNA"/>
</dbReference>
<dbReference type="OMA" id="FIRDWIA"/>
<evidence type="ECO:0000313" key="2">
    <source>
        <dbReference type="EMBL" id="KPA75217.1"/>
    </source>
</evidence>
<comment type="caution">
    <text evidence="2">The sequence shown here is derived from an EMBL/GenBank/DDBJ whole genome shotgun (WGS) entry which is preliminary data.</text>
</comment>
<accession>A0A0M9FSQ7</accession>
<sequence>MFASSANAATKSLRSAEQHVVRDELRSFEARHLSTAAPPPKARNASRSVLSDSTDTVPSFPPPTTAAPPPMSAAAAASVPSTRTEQTQKLMQLPFSGSAVHGERTALNEAQQVHDAVAWLCECPGSTLRQLQQRVLCATETLFTNLVGMPAAARELLVLCADPNAEKEDVKESSAQSLDAAEQAANPYITSPLSLTFADFVGTFLRDAPIATGAASFYGVLLSGRPRPAAPLSSLHLVYGLHVVEDVLRPPATSPSASPSAAAAAAPMATGLESHQALMSEVVHWAHFFESIFDKAREGLCRDPMNFYVAVLLACAERGAWDLHNTPDALAEEAVRRLRLDDGTSGRRPHICGACEAEATYLAERCRTYVSHTLRTVQHSIKGEARTPAKGNSTFTAAASCGGGGGSHRSPPRGGAQTRFFLATPAVVWWAAAFLRLYRLRTPVAATKLTAVSGSSTTTDTNAQPARTSADDVVSCTEVYFIRDWIARVAKMDEDGFAAQEREGGFVIPLSCATKTPAAVFCFTPENVKAAVRHISEWADVGAATGAPLQVQELLSFLQDDFPVVPYYFSFFASN</sequence>
<dbReference type="AlphaFoldDB" id="A0A0M9FSQ7"/>